<dbReference type="EMBL" id="BK015747">
    <property type="protein sequence ID" value="DAE23136.1"/>
    <property type="molecule type" value="Genomic_DNA"/>
</dbReference>
<sequence>MYTVTNTEYEIIKAKIKNVNKVSKCIPFKTSRVDSMLVGKYFKYKYDISIVISKGKINEYLFLIDRPLLFLI</sequence>
<name>A0A8S5QVQ1_9CAUD</name>
<reference evidence="1" key="1">
    <citation type="journal article" date="2021" name="Proc. Natl. Acad. Sci. U.S.A.">
        <title>A Catalog of Tens of Thousands of Viruses from Human Metagenomes Reveals Hidden Associations with Chronic Diseases.</title>
        <authorList>
            <person name="Tisza M.J."/>
            <person name="Buck C.B."/>
        </authorList>
    </citation>
    <scope>NUCLEOTIDE SEQUENCE</scope>
    <source>
        <strain evidence="1">Ctt0Q14</strain>
    </source>
</reference>
<accession>A0A8S5QVQ1</accession>
<organism evidence="1">
    <name type="scientific">Siphoviridae sp. ctt0Q14</name>
    <dbReference type="NCBI Taxonomy" id="2826489"/>
    <lineage>
        <taxon>Viruses</taxon>
        <taxon>Duplodnaviria</taxon>
        <taxon>Heunggongvirae</taxon>
        <taxon>Uroviricota</taxon>
        <taxon>Caudoviricetes</taxon>
    </lineage>
</organism>
<evidence type="ECO:0000313" key="1">
    <source>
        <dbReference type="EMBL" id="DAE23136.1"/>
    </source>
</evidence>
<protein>
    <submittedName>
        <fullName evidence="1">Uncharacterized protein</fullName>
    </submittedName>
</protein>
<proteinExistence type="predicted"/>